<dbReference type="PROSITE" id="PS50937">
    <property type="entry name" value="HTH_MERR_2"/>
    <property type="match status" value="1"/>
</dbReference>
<dbReference type="Gene3D" id="1.10.1660.10">
    <property type="match status" value="1"/>
</dbReference>
<accession>A0A6C0P275</accession>
<proteinExistence type="predicted"/>
<evidence type="ECO:0000313" key="5">
    <source>
        <dbReference type="Proteomes" id="UP000479114"/>
    </source>
</evidence>
<dbReference type="PANTHER" id="PTHR30204:SF58">
    <property type="entry name" value="HTH-TYPE TRANSCRIPTIONAL REGULATOR YFMP"/>
    <property type="match status" value="1"/>
</dbReference>
<feature type="region of interest" description="Disordered" evidence="2">
    <location>
        <begin position="126"/>
        <end position="145"/>
    </location>
</feature>
<dbReference type="GO" id="GO:0003677">
    <property type="term" value="F:DNA binding"/>
    <property type="evidence" value="ECO:0007669"/>
    <property type="project" value="UniProtKB-KW"/>
</dbReference>
<evidence type="ECO:0000256" key="1">
    <source>
        <dbReference type="ARBA" id="ARBA00023125"/>
    </source>
</evidence>
<dbReference type="PANTHER" id="PTHR30204">
    <property type="entry name" value="REDOX-CYCLING DRUG-SENSING TRANSCRIPTIONAL ACTIVATOR SOXR"/>
    <property type="match status" value="1"/>
</dbReference>
<gene>
    <name evidence="4" type="ORF">GZH47_17100</name>
</gene>
<dbReference type="EMBL" id="CP048286">
    <property type="protein sequence ID" value="QHW32356.1"/>
    <property type="molecule type" value="Genomic_DNA"/>
</dbReference>
<dbReference type="GO" id="GO:0003700">
    <property type="term" value="F:DNA-binding transcription factor activity"/>
    <property type="evidence" value="ECO:0007669"/>
    <property type="project" value="InterPro"/>
</dbReference>
<dbReference type="AlphaFoldDB" id="A0A6C0P275"/>
<dbReference type="RefSeq" id="WP_162641888.1">
    <property type="nucleotide sequence ID" value="NZ_CP048286.1"/>
</dbReference>
<dbReference type="KEGG" id="prz:GZH47_17100"/>
<evidence type="ECO:0000259" key="3">
    <source>
        <dbReference type="PROSITE" id="PS50937"/>
    </source>
</evidence>
<protein>
    <submittedName>
        <fullName evidence="4">MerR family transcriptional regulator</fullName>
    </submittedName>
</protein>
<sequence length="145" mass="17016">MDTFKIDDVAKECGMTKRTIRYYEEIGLIPPPERSEGGIRIYTRGHIERLKQVVNARDVLGFSLQEILDFVAVREILDEQKQKYWKTEELEAKLAQLREIETTVAQQLAMVDQKLDKMAEFRQELERSQKRVTDGIARLTQERES</sequence>
<dbReference type="Proteomes" id="UP000479114">
    <property type="component" value="Chromosome"/>
</dbReference>
<dbReference type="InterPro" id="IPR000551">
    <property type="entry name" value="MerR-type_HTH_dom"/>
</dbReference>
<dbReference type="SUPFAM" id="SSF46955">
    <property type="entry name" value="Putative DNA-binding domain"/>
    <property type="match status" value="1"/>
</dbReference>
<evidence type="ECO:0000313" key="4">
    <source>
        <dbReference type="EMBL" id="QHW32356.1"/>
    </source>
</evidence>
<dbReference type="InterPro" id="IPR009061">
    <property type="entry name" value="DNA-bd_dom_put_sf"/>
</dbReference>
<keyword evidence="5" id="KW-1185">Reference proteome</keyword>
<name>A0A6C0P275_9BACL</name>
<reference evidence="4 5" key="1">
    <citation type="submission" date="2020-02" db="EMBL/GenBank/DDBJ databases">
        <title>Paenibacillus sp. nov., isolated from rhizosphere soil of tomato.</title>
        <authorList>
            <person name="Weon H.-Y."/>
            <person name="Lee S.A."/>
        </authorList>
    </citation>
    <scope>NUCLEOTIDE SEQUENCE [LARGE SCALE GENOMIC DNA]</scope>
    <source>
        <strain evidence="4 5">14171R-81</strain>
    </source>
</reference>
<dbReference type="InterPro" id="IPR047057">
    <property type="entry name" value="MerR_fam"/>
</dbReference>
<feature type="domain" description="HTH merR-type" evidence="3">
    <location>
        <begin position="3"/>
        <end position="73"/>
    </location>
</feature>
<evidence type="ECO:0000256" key="2">
    <source>
        <dbReference type="SAM" id="MobiDB-lite"/>
    </source>
</evidence>
<organism evidence="4 5">
    <name type="scientific">Paenibacillus rhizovicinus</name>
    <dbReference type="NCBI Taxonomy" id="2704463"/>
    <lineage>
        <taxon>Bacteria</taxon>
        <taxon>Bacillati</taxon>
        <taxon>Bacillota</taxon>
        <taxon>Bacilli</taxon>
        <taxon>Bacillales</taxon>
        <taxon>Paenibacillaceae</taxon>
        <taxon>Paenibacillus</taxon>
    </lineage>
</organism>
<dbReference type="SMART" id="SM00422">
    <property type="entry name" value="HTH_MERR"/>
    <property type="match status" value="1"/>
</dbReference>
<keyword evidence="1" id="KW-0238">DNA-binding</keyword>
<dbReference type="Pfam" id="PF13411">
    <property type="entry name" value="MerR_1"/>
    <property type="match status" value="1"/>
</dbReference>